<dbReference type="PANTHER" id="PTHR31973">
    <property type="entry name" value="POLYPROTEIN, PUTATIVE-RELATED"/>
    <property type="match status" value="1"/>
</dbReference>
<dbReference type="EMBL" id="BQNB010014800">
    <property type="protein sequence ID" value="GJT32521.1"/>
    <property type="molecule type" value="Genomic_DNA"/>
</dbReference>
<evidence type="ECO:0000313" key="3">
    <source>
        <dbReference type="Proteomes" id="UP001151760"/>
    </source>
</evidence>
<reference evidence="2" key="1">
    <citation type="journal article" date="2022" name="Int. J. Mol. Sci.">
        <title>Draft Genome of Tanacetum Coccineum: Genomic Comparison of Closely Related Tanacetum-Family Plants.</title>
        <authorList>
            <person name="Yamashiro T."/>
            <person name="Shiraishi A."/>
            <person name="Nakayama K."/>
            <person name="Satake H."/>
        </authorList>
    </citation>
    <scope>NUCLEOTIDE SEQUENCE</scope>
</reference>
<evidence type="ECO:0000256" key="1">
    <source>
        <dbReference type="SAM" id="MobiDB-lite"/>
    </source>
</evidence>
<feature type="region of interest" description="Disordered" evidence="1">
    <location>
        <begin position="614"/>
        <end position="649"/>
    </location>
</feature>
<proteinExistence type="predicted"/>
<dbReference type="PANTHER" id="PTHR31973:SF189">
    <property type="entry name" value="TRANSPOSASE, MUDR, PLANT, MULE TRANSPOSASE DOMAIN PROTEIN-RELATED"/>
    <property type="match status" value="1"/>
</dbReference>
<reference evidence="2" key="2">
    <citation type="submission" date="2022-01" db="EMBL/GenBank/DDBJ databases">
        <authorList>
            <person name="Yamashiro T."/>
            <person name="Shiraishi A."/>
            <person name="Satake H."/>
            <person name="Nakayama K."/>
        </authorList>
    </citation>
    <scope>NUCLEOTIDE SEQUENCE</scope>
</reference>
<keyword evidence="3" id="KW-1185">Reference proteome</keyword>
<sequence>MDYESGDSSDAYCFSDEEVIDFLDFFHEGEENVVIKNITTNDPFLTKLYSNHGHFRGFINEPIPNSDDVHMEDPDSSTLEPKHKVQRGDADGYQLWYEKNDWRQLLVFCSRDVTTGTSRDGEGSSRQCETPLASGKVKEKTVSPKWTKSKISANKLAKDKPICEFRLWASWMGSENSFQIKSLKAEHRCARNYNLGSLVTYKWIAHQFAKEIIADPFITLLKMKAAIREKFLINVSLGQCKRAKQRALFDFEGGLIEHYGRLWDYRQVVLDTNLGSTCILEEEETEHGNKYFHKMYICFKGVADGWKAYCRRVIGLDECFLKHTCKGELLTTLGRDANNQMYPIAWAVVRGLLDVVFDWLPNAKHIKCTRHVDANFKKKYSGVHLQRLFWSADTTIVEQHFYNKMEQIKVIQPEAHDYLVQRNPNSWCRAFFDPNSKCPAFENGIAESFNRAILVQRTKPIITMLEDVRLYIMQRLVHMNNKSMQLEDRIAPSIRKRLEILKEQQRLWTVIPSGFQELEVRRCDESYGEPDEGVDHWYSQEKWFEAYQFSIKPVYGSNMWKKQYKQPLLPPIIRRMPGRPKKNIVKAPGESNTQVSRVERQMTCSNCYEKGHNKRACDKDPVPKPPILKKQPRRIMEPDFSHYASNRGG</sequence>
<accession>A0ABQ5D2W1</accession>
<dbReference type="Proteomes" id="UP001151760">
    <property type="component" value="Unassembled WGS sequence"/>
</dbReference>
<comment type="caution">
    <text evidence="2">The sequence shown here is derived from an EMBL/GenBank/DDBJ whole genome shotgun (WGS) entry which is preliminary data.</text>
</comment>
<gene>
    <name evidence="2" type="ORF">Tco_0922940</name>
</gene>
<organism evidence="2 3">
    <name type="scientific">Tanacetum coccineum</name>
    <dbReference type="NCBI Taxonomy" id="301880"/>
    <lineage>
        <taxon>Eukaryota</taxon>
        <taxon>Viridiplantae</taxon>
        <taxon>Streptophyta</taxon>
        <taxon>Embryophyta</taxon>
        <taxon>Tracheophyta</taxon>
        <taxon>Spermatophyta</taxon>
        <taxon>Magnoliopsida</taxon>
        <taxon>eudicotyledons</taxon>
        <taxon>Gunneridae</taxon>
        <taxon>Pentapetalae</taxon>
        <taxon>asterids</taxon>
        <taxon>campanulids</taxon>
        <taxon>Asterales</taxon>
        <taxon>Asteraceae</taxon>
        <taxon>Asteroideae</taxon>
        <taxon>Anthemideae</taxon>
        <taxon>Anthemidinae</taxon>
        <taxon>Tanacetum</taxon>
    </lineage>
</organism>
<evidence type="ECO:0000313" key="2">
    <source>
        <dbReference type="EMBL" id="GJT32521.1"/>
    </source>
</evidence>
<feature type="region of interest" description="Disordered" evidence="1">
    <location>
        <begin position="61"/>
        <end position="83"/>
    </location>
</feature>
<protein>
    <recommendedName>
        <fullName evidence="4">Transposase</fullName>
    </recommendedName>
</protein>
<name>A0ABQ5D2W1_9ASTR</name>
<evidence type="ECO:0008006" key="4">
    <source>
        <dbReference type="Google" id="ProtNLM"/>
    </source>
</evidence>